<reference evidence="6 7" key="1">
    <citation type="submission" date="2015-11" db="EMBL/GenBank/DDBJ databases">
        <title>Expanding the genomic diversity of Burkholderia species for the development of highly accurate diagnostics.</title>
        <authorList>
            <person name="Sahl J."/>
            <person name="Keim P."/>
            <person name="Wagner D."/>
        </authorList>
    </citation>
    <scope>NUCLEOTIDE SEQUENCE [LARGE SCALE GENOMIC DNA]</scope>
    <source>
        <strain evidence="6 7">MSMB2167WGS</strain>
    </source>
</reference>
<gene>
    <name evidence="6" type="ORF">WL73_15870</name>
</gene>
<dbReference type="SUPFAM" id="SSF53850">
    <property type="entry name" value="Periplasmic binding protein-like II"/>
    <property type="match status" value="1"/>
</dbReference>
<dbReference type="AlphaFoldDB" id="A0A107FY22"/>
<dbReference type="Gene3D" id="1.10.10.10">
    <property type="entry name" value="Winged helix-like DNA-binding domain superfamily/Winged helix DNA-binding domain"/>
    <property type="match status" value="1"/>
</dbReference>
<dbReference type="CDD" id="cd08414">
    <property type="entry name" value="PBP2_LTTR_aromatics_like"/>
    <property type="match status" value="1"/>
</dbReference>
<dbReference type="OrthoDB" id="9157176at2"/>
<dbReference type="PRINTS" id="PR00039">
    <property type="entry name" value="HTHLYSR"/>
</dbReference>
<dbReference type="GO" id="GO:0003677">
    <property type="term" value="F:DNA binding"/>
    <property type="evidence" value="ECO:0007669"/>
    <property type="project" value="UniProtKB-KW"/>
</dbReference>
<proteinExistence type="inferred from homology"/>
<dbReference type="PANTHER" id="PTHR30346:SF0">
    <property type="entry name" value="HCA OPERON TRANSCRIPTIONAL ACTIVATOR HCAR"/>
    <property type="match status" value="1"/>
</dbReference>
<dbReference type="Proteomes" id="UP000062998">
    <property type="component" value="Unassembled WGS sequence"/>
</dbReference>
<evidence type="ECO:0000313" key="7">
    <source>
        <dbReference type="Proteomes" id="UP000062998"/>
    </source>
</evidence>
<dbReference type="EMBL" id="LPIX01000061">
    <property type="protein sequence ID" value="KWE01790.1"/>
    <property type="molecule type" value="Genomic_DNA"/>
</dbReference>
<dbReference type="Gene3D" id="3.40.190.10">
    <property type="entry name" value="Periplasmic binding protein-like II"/>
    <property type="match status" value="2"/>
</dbReference>
<evidence type="ECO:0000256" key="2">
    <source>
        <dbReference type="ARBA" id="ARBA00023015"/>
    </source>
</evidence>
<dbReference type="InterPro" id="IPR000847">
    <property type="entry name" value="LysR_HTH_N"/>
</dbReference>
<protein>
    <submittedName>
        <fullName evidence="6">LysR family transcriptional regulator</fullName>
    </submittedName>
</protein>
<evidence type="ECO:0000256" key="3">
    <source>
        <dbReference type="ARBA" id="ARBA00023125"/>
    </source>
</evidence>
<dbReference type="Pfam" id="PF03466">
    <property type="entry name" value="LysR_substrate"/>
    <property type="match status" value="1"/>
</dbReference>
<dbReference type="Pfam" id="PF00126">
    <property type="entry name" value="HTH_1"/>
    <property type="match status" value="1"/>
</dbReference>
<evidence type="ECO:0000256" key="1">
    <source>
        <dbReference type="ARBA" id="ARBA00009437"/>
    </source>
</evidence>
<evidence type="ECO:0000259" key="5">
    <source>
        <dbReference type="PROSITE" id="PS50931"/>
    </source>
</evidence>
<comment type="similarity">
    <text evidence="1">Belongs to the LysR transcriptional regulatory family.</text>
</comment>
<feature type="domain" description="HTH lysR-type" evidence="5">
    <location>
        <begin position="1"/>
        <end position="58"/>
    </location>
</feature>
<name>A0A107FY22_9BURK</name>
<organism evidence="6 7">
    <name type="scientific">Burkholderia ubonensis</name>
    <dbReference type="NCBI Taxonomy" id="101571"/>
    <lineage>
        <taxon>Bacteria</taxon>
        <taxon>Pseudomonadati</taxon>
        <taxon>Pseudomonadota</taxon>
        <taxon>Betaproteobacteria</taxon>
        <taxon>Burkholderiales</taxon>
        <taxon>Burkholderiaceae</taxon>
        <taxon>Burkholderia</taxon>
        <taxon>Burkholderia cepacia complex</taxon>
    </lineage>
</organism>
<keyword evidence="3" id="KW-0238">DNA-binding</keyword>
<dbReference type="GO" id="GO:0032993">
    <property type="term" value="C:protein-DNA complex"/>
    <property type="evidence" value="ECO:0007669"/>
    <property type="project" value="TreeGrafter"/>
</dbReference>
<keyword evidence="2" id="KW-0805">Transcription regulation</keyword>
<accession>A0A107FY22</accession>
<dbReference type="InterPro" id="IPR005119">
    <property type="entry name" value="LysR_subst-bd"/>
</dbReference>
<evidence type="ECO:0000256" key="4">
    <source>
        <dbReference type="ARBA" id="ARBA00023163"/>
    </source>
</evidence>
<dbReference type="PROSITE" id="PS50931">
    <property type="entry name" value="HTH_LYSR"/>
    <property type="match status" value="1"/>
</dbReference>
<dbReference type="RefSeq" id="WP_060325160.1">
    <property type="nucleotide sequence ID" value="NZ_LPIU01000083.1"/>
</dbReference>
<dbReference type="PANTHER" id="PTHR30346">
    <property type="entry name" value="TRANSCRIPTIONAL DUAL REGULATOR HCAR-RELATED"/>
    <property type="match status" value="1"/>
</dbReference>
<sequence>MELKQLRAFVTLAEELHFGRAAQRLFIVQSALSMQIKALEAALDARLFERDRHKVELSDTGRLFLPEARATLQQAARAEQIVRLASRGEIGTLRIAFVSSVLPVLLPALLREMRARYPLITLELKDMPTPDQVAALRDRRIDFGMIRLPAAYAGIDTRVVLEEGFVVALPLEHPLAARDAIAPADLRGHPAFVLARRYAPGFHDDMLLALSRAGTTLEIAQEFGEFTTMLALVAAGMGIGLIPAEAASALPPNVLARSLDLGGHRTGIGLAWTDLDSPVKRAFVDAVEQVALAPVNRRAGRSA</sequence>
<dbReference type="FunFam" id="1.10.10.10:FF:000001">
    <property type="entry name" value="LysR family transcriptional regulator"/>
    <property type="match status" value="1"/>
</dbReference>
<dbReference type="InterPro" id="IPR036390">
    <property type="entry name" value="WH_DNA-bd_sf"/>
</dbReference>
<evidence type="ECO:0000313" key="6">
    <source>
        <dbReference type="EMBL" id="KWE01790.1"/>
    </source>
</evidence>
<keyword evidence="4" id="KW-0804">Transcription</keyword>
<dbReference type="InterPro" id="IPR036388">
    <property type="entry name" value="WH-like_DNA-bd_sf"/>
</dbReference>
<dbReference type="GO" id="GO:0003700">
    <property type="term" value="F:DNA-binding transcription factor activity"/>
    <property type="evidence" value="ECO:0007669"/>
    <property type="project" value="InterPro"/>
</dbReference>
<comment type="caution">
    <text evidence="6">The sequence shown here is derived from an EMBL/GenBank/DDBJ whole genome shotgun (WGS) entry which is preliminary data.</text>
</comment>
<dbReference type="SUPFAM" id="SSF46785">
    <property type="entry name" value="Winged helix' DNA-binding domain"/>
    <property type="match status" value="1"/>
</dbReference>